<dbReference type="InterPro" id="IPR018731">
    <property type="entry name" value="Atg13_N"/>
</dbReference>
<comment type="similarity">
    <text evidence="1 3">Belongs to the ATG13 family. Fungi subfamily.</text>
</comment>
<dbReference type="GO" id="GO:0000407">
    <property type="term" value="C:phagophore assembly site"/>
    <property type="evidence" value="ECO:0007669"/>
    <property type="project" value="TreeGrafter"/>
</dbReference>
<dbReference type="InterPro" id="IPR040182">
    <property type="entry name" value="ATG13"/>
</dbReference>
<feature type="domain" description="Autophagy-related protein 13 N-terminal" evidence="4">
    <location>
        <begin position="15"/>
        <end position="188"/>
    </location>
</feature>
<sequence>MAQRSAIEKADQVAHRFFLKFALIVDNARETVEPLAHESATARNDKWFNIETPDSEKYSEQLRAYRYISKLQSPPPPFEIQVLLTIPELRNNQVLVFNVSPTSRVRMDPTISHIVLESWQLEFTPSSVGDDIRLAAVYKQGITLYRSLFSLLRVLPAWRLCQKLRRRRTKHGLIPNGSLGIEIRVRTDTGVLRIGEYFSL</sequence>
<dbReference type="GO" id="GO:0034497">
    <property type="term" value="P:protein localization to phagophore assembly site"/>
    <property type="evidence" value="ECO:0007669"/>
    <property type="project" value="TreeGrafter"/>
</dbReference>
<organism evidence="5 6">
    <name type="scientific">Rickenella mellea</name>
    <dbReference type="NCBI Taxonomy" id="50990"/>
    <lineage>
        <taxon>Eukaryota</taxon>
        <taxon>Fungi</taxon>
        <taxon>Dikarya</taxon>
        <taxon>Basidiomycota</taxon>
        <taxon>Agaricomycotina</taxon>
        <taxon>Agaricomycetes</taxon>
        <taxon>Hymenochaetales</taxon>
        <taxon>Rickenellaceae</taxon>
        <taxon>Rickenella</taxon>
    </lineage>
</organism>
<accession>A0A4Y7PJC8</accession>
<dbReference type="VEuPathDB" id="FungiDB:BD410DRAFT_106696"/>
<gene>
    <name evidence="5" type="ORF">BD410DRAFT_106696</name>
</gene>
<dbReference type="PANTHER" id="PTHR13430:SF4">
    <property type="entry name" value="AUTOPHAGY-RELATED PROTEIN 13"/>
    <property type="match status" value="1"/>
</dbReference>
<dbReference type="InterPro" id="IPR036570">
    <property type="entry name" value="HORMA_dom_sf"/>
</dbReference>
<evidence type="ECO:0000313" key="5">
    <source>
        <dbReference type="EMBL" id="TDL15487.1"/>
    </source>
</evidence>
<evidence type="ECO:0000313" key="6">
    <source>
        <dbReference type="Proteomes" id="UP000294933"/>
    </source>
</evidence>
<keyword evidence="2 3" id="KW-0072">Autophagy</keyword>
<dbReference type="GO" id="GO:0005829">
    <property type="term" value="C:cytosol"/>
    <property type="evidence" value="ECO:0007669"/>
    <property type="project" value="TreeGrafter"/>
</dbReference>
<dbReference type="GO" id="GO:1990316">
    <property type="term" value="C:Atg1/ULK1 kinase complex"/>
    <property type="evidence" value="ECO:0007669"/>
    <property type="project" value="InterPro"/>
</dbReference>
<dbReference type="AlphaFoldDB" id="A0A4Y7PJC8"/>
<dbReference type="OrthoDB" id="70161at2759"/>
<reference evidence="5 6" key="1">
    <citation type="submission" date="2018-06" db="EMBL/GenBank/DDBJ databases">
        <title>A transcriptomic atlas of mushroom development highlights an independent origin of complex multicellularity.</title>
        <authorList>
            <consortium name="DOE Joint Genome Institute"/>
            <person name="Krizsan K."/>
            <person name="Almasi E."/>
            <person name="Merenyi Z."/>
            <person name="Sahu N."/>
            <person name="Viragh M."/>
            <person name="Koszo T."/>
            <person name="Mondo S."/>
            <person name="Kiss B."/>
            <person name="Balint B."/>
            <person name="Kues U."/>
            <person name="Barry K."/>
            <person name="Hegedus J.C."/>
            <person name="Henrissat B."/>
            <person name="Johnson J."/>
            <person name="Lipzen A."/>
            <person name="Ohm R."/>
            <person name="Nagy I."/>
            <person name="Pangilinan J."/>
            <person name="Yan J."/>
            <person name="Xiong Y."/>
            <person name="Grigoriev I.V."/>
            <person name="Hibbett D.S."/>
            <person name="Nagy L.G."/>
        </authorList>
    </citation>
    <scope>NUCLEOTIDE SEQUENCE [LARGE SCALE GENOMIC DNA]</scope>
    <source>
        <strain evidence="5 6">SZMC22713</strain>
    </source>
</reference>
<dbReference type="STRING" id="50990.A0A4Y7PJC8"/>
<dbReference type="Proteomes" id="UP000294933">
    <property type="component" value="Unassembled WGS sequence"/>
</dbReference>
<dbReference type="EMBL" id="ML170273">
    <property type="protein sequence ID" value="TDL15487.1"/>
    <property type="molecule type" value="Genomic_DNA"/>
</dbReference>
<proteinExistence type="inferred from homology"/>
<evidence type="ECO:0000256" key="2">
    <source>
        <dbReference type="ARBA" id="ARBA00023006"/>
    </source>
</evidence>
<evidence type="ECO:0000259" key="4">
    <source>
        <dbReference type="Pfam" id="PF10033"/>
    </source>
</evidence>
<dbReference type="GO" id="GO:0000423">
    <property type="term" value="P:mitophagy"/>
    <property type="evidence" value="ECO:0007669"/>
    <property type="project" value="TreeGrafter"/>
</dbReference>
<dbReference type="Pfam" id="PF10033">
    <property type="entry name" value="ATG13"/>
    <property type="match status" value="1"/>
</dbReference>
<dbReference type="PANTHER" id="PTHR13430">
    <property type="match status" value="1"/>
</dbReference>
<name>A0A4Y7PJC8_9AGAM</name>
<protein>
    <recommendedName>
        <fullName evidence="3">Autophagy-related protein 13</fullName>
    </recommendedName>
</protein>
<dbReference type="Gene3D" id="3.30.900.10">
    <property type="entry name" value="HORMA domain"/>
    <property type="match status" value="1"/>
</dbReference>
<dbReference type="GO" id="GO:0034727">
    <property type="term" value="P:piecemeal microautophagy of the nucleus"/>
    <property type="evidence" value="ECO:0007669"/>
    <property type="project" value="TreeGrafter"/>
</dbReference>
<evidence type="ECO:0000256" key="1">
    <source>
        <dbReference type="ARBA" id="ARBA00005246"/>
    </source>
</evidence>
<keyword evidence="6" id="KW-1185">Reference proteome</keyword>
<evidence type="ECO:0000256" key="3">
    <source>
        <dbReference type="RuleBase" id="RU361214"/>
    </source>
</evidence>